<name>A0ABN7SW36_OIKDI</name>
<dbReference type="Proteomes" id="UP001158576">
    <property type="component" value="Chromosome 1"/>
</dbReference>
<evidence type="ECO:0000313" key="2">
    <source>
        <dbReference type="Proteomes" id="UP001158576"/>
    </source>
</evidence>
<accession>A0ABN7SW36</accession>
<organism evidence="1 2">
    <name type="scientific">Oikopleura dioica</name>
    <name type="common">Tunicate</name>
    <dbReference type="NCBI Taxonomy" id="34765"/>
    <lineage>
        <taxon>Eukaryota</taxon>
        <taxon>Metazoa</taxon>
        <taxon>Chordata</taxon>
        <taxon>Tunicata</taxon>
        <taxon>Appendicularia</taxon>
        <taxon>Copelata</taxon>
        <taxon>Oikopleuridae</taxon>
        <taxon>Oikopleura</taxon>
    </lineage>
</organism>
<keyword evidence="2" id="KW-1185">Reference proteome</keyword>
<evidence type="ECO:0000313" key="1">
    <source>
        <dbReference type="EMBL" id="CAG5107856.1"/>
    </source>
</evidence>
<proteinExistence type="predicted"/>
<reference evidence="1 2" key="1">
    <citation type="submission" date="2021-04" db="EMBL/GenBank/DDBJ databases">
        <authorList>
            <person name="Bliznina A."/>
        </authorList>
    </citation>
    <scope>NUCLEOTIDE SEQUENCE [LARGE SCALE GENOMIC DNA]</scope>
</reference>
<dbReference type="EMBL" id="OU015566">
    <property type="protein sequence ID" value="CAG5107856.1"/>
    <property type="molecule type" value="Genomic_DNA"/>
</dbReference>
<gene>
    <name evidence="1" type="ORF">OKIOD_LOCUS12284</name>
</gene>
<protein>
    <submittedName>
        <fullName evidence="1">Oidioi.mRNA.OKI2018_I69.chr1.g3519.t1.cds</fullName>
    </submittedName>
</protein>
<sequence>MSGIGKPQYSRYTSGYRSLVKSKDYLQEITEQVSSLDHENYQDLCPVQDPTVSDAVKAQQWKAHSLQMCVLLEDQASALSSRPPSPENPPYLDTDEEFKMVEPLVDEPNYQSKVLKKSFGPSAQHIFFKNAESRRNRENNWIRVGIPSSWYRFYRLAESSGIEADISLRHSLNGRSRWIMDLFKTEWKARDRKYLQLCIDSVLESLNPGSSKFRGDLLVIHGGNHAEDGEAYVGFLGAIGPSNREHNAGERFFRCQDVLLKLSRFGFAFPKFRDREGIRAGLGCTREDLPYSKNLLTPEDLSISCQRLTILPKNERKTFILEFIRGGRCIGTCVFIGTERELKLKVGEYALTSETHGLKTAGNVYKRVPGRSSEYFPTAASLRQHKESTQSQSTNRENLNARKMLIAQKVEKLRLAHESMVDEVQNVPETQRKILRSFLECRVAGDLERRITAMKDYVWDMRDQMARLRAVSEQAQQLGVPSAEQSNAEQDLAYTLSQMKTRLLRKRTQEGEDFSALIKEMWDLGFVFLRNPLSIMWSVMAKNNERVFGCNDCAGSFKILDRQCQCLRRYLEVREQVRNSHEPNPWDFHVYESQDEKGRPITEFRHCPVVQFTEIYNGCLQCRSRPRCQEGSHVLPCLTCMQSGPCNCPVVGDLNELPPDHPVHLLIDTSTLKPGETLQEADAKNYFDAMSLQGQPDFQATRLLQDFERRSAYVTVEPGKPATLTGPAMYVHHDISDEEVSLLRRETLPRQSENLTQAEVAAWDNMDPPSAESIQEETVPPFPKKQTREIVTEVAIPEEEENPEEDGVDLVNFREGPYYATSVLPTEELLDNEDFIDVMNEQPENFSRLARERVELHRNLDDEHTTKGFTVLPDYVLPFDGHADGSYPENGVPQHRSTSEEQLSTTTFAIYTTPMRADDINPGDFQRIKERYIRQHHGTFYTPEGTLQAIIRDVCQPVAPWHDHSKGYPEMSEEERTKLTGKDIDRLCNDVPCQDSDGDFFNGSICALKIYPMISFEPTDVPEYSNRPWLRKIAHADSHGQNIEDFTLSIVGTLSTMARFWNENLDGEKRRVYDAFCPGRCCMDFAMSIGAERPNSYWSMKMSGRMGILFLCGAVERKGLRAAESMGLTLEKYKQRREQEKQSMTETVLVPDTSIGAPPGSMTLPQESNPGHDYDWHPVYNSDGKLLRWEKTIWPGFSYEFVEERGERGLGDLARLTCGTTMRREELMCMQGIAGFIAQHQKPLRDRYLAYCAEKRHGDIRSEAFTSLKYSAGLINPVWRRNISLVQRVVGPRWEQQIERLLFGVYNDERLFWPEGTKEGPLVKQFLQRDAPSNDPVPPSELIGRINSVGQLVFMHEEPTLVNPSAENSSPILDYGHMTSTAYRGKRGDVSWKRYSTREFACKEFL</sequence>